<accession>A0A3Q7G4R5</accession>
<dbReference type="InterPro" id="IPR005181">
    <property type="entry name" value="SASA"/>
</dbReference>
<dbReference type="InParanoid" id="A0A3Q7G4R5"/>
<sequence>MCVSSLNWVNSLVWVLREKNPNTVVIKKSTHLALRLGQLGSNLLSPFHTPPSPFYIPSYGQITCLMSQFCLNFKKTMISFLWLILLTHIRWVNTADLADVSTSKVLNIFILAGQSNMSGRGGVINHGQNGLANETWDGVIPPECQSNSNILRLNAGLTWVEAQEPLHQDIDLGKVCGVGPGMSFANSVLKRDPSIGVIGLVPCAIGGTNISEWARGSVLYNHMIRRTEAALQGGGKLQALLWYQGESDTETLEDAKLYRFRLKRLFKNVLRDLQSPTLPVIQVALASSIGSYMEQVRKAQLSINLPNVRTVDAKGLPLGMDYVHITTLAQVQLGQMLADTFLQTQQTTQAVLLPFQTETVTSNAPIRCSNFVMNLLLNPFRSSITCNKHSGVVPSSPEKGIKLTIKGIDRRKKLNKDVMLNTLDKAAKAHKLIITLLSSHMKYVLKNVGVESVAVNLPRRGWGVGKRLFNEA</sequence>
<dbReference type="Gramene" id="Solyc04g074110.3.1">
    <property type="protein sequence ID" value="Solyc04g074110.3.1"/>
    <property type="gene ID" value="Solyc04g074110.3"/>
</dbReference>
<name>A0A3Q7G4R5_SOLLC</name>
<dbReference type="InterPro" id="IPR052940">
    <property type="entry name" value="Carb_Esterase_6"/>
</dbReference>
<dbReference type="InterPro" id="IPR036514">
    <property type="entry name" value="SGNH_hydro_sf"/>
</dbReference>
<evidence type="ECO:0000256" key="1">
    <source>
        <dbReference type="ARBA" id="ARBA00022801"/>
    </source>
</evidence>
<dbReference type="SUPFAM" id="SSF52266">
    <property type="entry name" value="SGNH hydrolase"/>
    <property type="match status" value="1"/>
</dbReference>
<dbReference type="AlphaFoldDB" id="A0A3Q7G4R5"/>
<keyword evidence="1" id="KW-0378">Hydrolase</keyword>
<proteinExistence type="predicted"/>
<evidence type="ECO:0000259" key="2">
    <source>
        <dbReference type="Pfam" id="PF03629"/>
    </source>
</evidence>
<dbReference type="GO" id="GO:0019752">
    <property type="term" value="P:carboxylic acid metabolic process"/>
    <property type="evidence" value="ECO:0000318"/>
    <property type="project" value="GO_Central"/>
</dbReference>
<dbReference type="EnsemblPlants" id="Solyc04g074110.3.1">
    <property type="protein sequence ID" value="Solyc04g074110.3.1"/>
    <property type="gene ID" value="Solyc04g074110.3"/>
</dbReference>
<reference evidence="3" key="1">
    <citation type="journal article" date="2012" name="Nature">
        <title>The tomato genome sequence provides insights into fleshy fruit evolution.</title>
        <authorList>
            <consortium name="Tomato Genome Consortium"/>
        </authorList>
    </citation>
    <scope>NUCLEOTIDE SEQUENCE [LARGE SCALE GENOMIC DNA]</scope>
    <source>
        <strain evidence="3">cv. Heinz 1706</strain>
    </source>
</reference>
<protein>
    <recommendedName>
        <fullName evidence="2">Sialate O-acetylesterase domain-containing protein</fullName>
    </recommendedName>
</protein>
<dbReference type="Pfam" id="PF03629">
    <property type="entry name" value="SASA"/>
    <property type="match status" value="1"/>
</dbReference>
<evidence type="ECO:0000313" key="4">
    <source>
        <dbReference type="Proteomes" id="UP000004994"/>
    </source>
</evidence>
<evidence type="ECO:0000313" key="3">
    <source>
        <dbReference type="EnsemblPlants" id="Solyc04g074110.3.1"/>
    </source>
</evidence>
<dbReference type="PANTHER" id="PTHR31988:SF11">
    <property type="entry name" value="SIALATE O-ACETYLESTERASE DOMAIN-CONTAINING PROTEIN"/>
    <property type="match status" value="1"/>
</dbReference>
<dbReference type="PaxDb" id="4081-Solyc04g074110.2.1"/>
<dbReference type="PANTHER" id="PTHR31988">
    <property type="entry name" value="ESTERASE, PUTATIVE (DUF303)-RELATED"/>
    <property type="match status" value="1"/>
</dbReference>
<dbReference type="Gene3D" id="3.40.50.1110">
    <property type="entry name" value="SGNH hydrolase"/>
    <property type="match status" value="1"/>
</dbReference>
<organism evidence="3">
    <name type="scientific">Solanum lycopersicum</name>
    <name type="common">Tomato</name>
    <name type="synonym">Lycopersicon esculentum</name>
    <dbReference type="NCBI Taxonomy" id="4081"/>
    <lineage>
        <taxon>Eukaryota</taxon>
        <taxon>Viridiplantae</taxon>
        <taxon>Streptophyta</taxon>
        <taxon>Embryophyta</taxon>
        <taxon>Tracheophyta</taxon>
        <taxon>Spermatophyta</taxon>
        <taxon>Magnoliopsida</taxon>
        <taxon>eudicotyledons</taxon>
        <taxon>Gunneridae</taxon>
        <taxon>Pentapetalae</taxon>
        <taxon>asterids</taxon>
        <taxon>lamiids</taxon>
        <taxon>Solanales</taxon>
        <taxon>Solanaceae</taxon>
        <taxon>Solanoideae</taxon>
        <taxon>Solaneae</taxon>
        <taxon>Solanum</taxon>
        <taxon>Solanum subgen. Lycopersicon</taxon>
    </lineage>
</organism>
<dbReference type="Proteomes" id="UP000004994">
    <property type="component" value="Chromosome 4"/>
</dbReference>
<feature type="domain" description="Sialate O-acetylesterase" evidence="2">
    <location>
        <begin position="106"/>
        <end position="343"/>
    </location>
</feature>
<keyword evidence="4" id="KW-1185">Reference proteome</keyword>
<dbReference type="GO" id="GO:0052689">
    <property type="term" value="F:carboxylic ester hydrolase activity"/>
    <property type="evidence" value="ECO:0000318"/>
    <property type="project" value="GO_Central"/>
</dbReference>
<dbReference type="OMA" id="HMIRRTE"/>
<reference evidence="3" key="2">
    <citation type="submission" date="2019-01" db="UniProtKB">
        <authorList>
            <consortium name="EnsemblPlants"/>
        </authorList>
    </citation>
    <scope>IDENTIFICATION</scope>
    <source>
        <strain evidence="3">cv. Heinz 1706</strain>
    </source>
</reference>